<sequence length="79" mass="8661">MEKDGINECYDAIIVGSGYGGSVAACRLSMAGMKVCLVEKGRKWEPQDFPTHTFSFLSCVRFENKSFGFGLGPNDALFQ</sequence>
<dbReference type="InterPro" id="IPR052542">
    <property type="entry name" value="Cholesterol_Oxidase"/>
</dbReference>
<dbReference type="InterPro" id="IPR036188">
    <property type="entry name" value="FAD/NAD-bd_sf"/>
</dbReference>
<dbReference type="PANTHER" id="PTHR47470:SF1">
    <property type="entry name" value="FAD-DEPENDENT OXIDOREDUCTASE 2 FAD BINDING DOMAIN-CONTAINING PROTEIN"/>
    <property type="match status" value="1"/>
</dbReference>
<dbReference type="Pfam" id="PF13450">
    <property type="entry name" value="NAD_binding_8"/>
    <property type="match status" value="1"/>
</dbReference>
<dbReference type="AlphaFoldDB" id="A0A103XPG7"/>
<dbReference type="Gene3D" id="3.50.50.60">
    <property type="entry name" value="FAD/NAD(P)-binding domain"/>
    <property type="match status" value="1"/>
</dbReference>
<comment type="caution">
    <text evidence="5">The sequence shown here is derived from an EMBL/GenBank/DDBJ whole genome shotgun (WGS) entry which is preliminary data.</text>
</comment>
<keyword evidence="6" id="KW-1185">Reference proteome</keyword>
<evidence type="ECO:0000313" key="6">
    <source>
        <dbReference type="Proteomes" id="UP000243975"/>
    </source>
</evidence>
<evidence type="ECO:0000256" key="2">
    <source>
        <dbReference type="ARBA" id="ARBA00022630"/>
    </source>
</evidence>
<accession>A0A103XPG7</accession>
<dbReference type="Gramene" id="KVH94536">
    <property type="protein sequence ID" value="KVH94536"/>
    <property type="gene ID" value="Ccrd_003401"/>
</dbReference>
<dbReference type="Proteomes" id="UP000243975">
    <property type="component" value="Unassembled WGS sequence"/>
</dbReference>
<protein>
    <submittedName>
        <fullName evidence="5">FAD binding domain-containing protein</fullName>
    </submittedName>
</protein>
<dbReference type="EMBL" id="LEKV01004550">
    <property type="protein sequence ID" value="KVH94536.1"/>
    <property type="molecule type" value="Genomic_DNA"/>
</dbReference>
<proteinExistence type="predicted"/>
<dbReference type="GO" id="GO:0016491">
    <property type="term" value="F:oxidoreductase activity"/>
    <property type="evidence" value="ECO:0007669"/>
    <property type="project" value="UniProtKB-KW"/>
</dbReference>
<dbReference type="SUPFAM" id="SSF51905">
    <property type="entry name" value="FAD/NAD(P)-binding domain"/>
    <property type="match status" value="1"/>
</dbReference>
<dbReference type="PANTHER" id="PTHR47470">
    <property type="entry name" value="CHOLESTEROL OXIDASE"/>
    <property type="match status" value="1"/>
</dbReference>
<comment type="cofactor">
    <cofactor evidence="1">
        <name>FAD</name>
        <dbReference type="ChEBI" id="CHEBI:57692"/>
    </cofactor>
</comment>
<keyword evidence="2" id="KW-0285">Flavoprotein</keyword>
<evidence type="ECO:0000256" key="1">
    <source>
        <dbReference type="ARBA" id="ARBA00001974"/>
    </source>
</evidence>
<feature type="non-terminal residue" evidence="5">
    <location>
        <position position="79"/>
    </location>
</feature>
<reference evidence="5 6" key="1">
    <citation type="journal article" date="2016" name="Sci. Rep.">
        <title>The genome sequence of the outbreeding globe artichoke constructed de novo incorporating a phase-aware low-pass sequencing strategy of F1 progeny.</title>
        <authorList>
            <person name="Scaglione D."/>
            <person name="Reyes-Chin-Wo S."/>
            <person name="Acquadro A."/>
            <person name="Froenicke L."/>
            <person name="Portis E."/>
            <person name="Beitel C."/>
            <person name="Tirone M."/>
            <person name="Mauro R."/>
            <person name="Lo Monaco A."/>
            <person name="Mauromicale G."/>
            <person name="Faccioli P."/>
            <person name="Cattivelli L."/>
            <person name="Rieseberg L."/>
            <person name="Michelmore R."/>
            <person name="Lanteri S."/>
        </authorList>
    </citation>
    <scope>NUCLEOTIDE SEQUENCE [LARGE SCALE GENOMIC DNA]</scope>
    <source>
        <strain evidence="5">2C</strain>
    </source>
</reference>
<keyword evidence="4" id="KW-0560">Oxidoreductase</keyword>
<evidence type="ECO:0000256" key="4">
    <source>
        <dbReference type="ARBA" id="ARBA00023002"/>
    </source>
</evidence>
<gene>
    <name evidence="5" type="ORF">Ccrd_003401</name>
</gene>
<evidence type="ECO:0000256" key="3">
    <source>
        <dbReference type="ARBA" id="ARBA00022827"/>
    </source>
</evidence>
<evidence type="ECO:0000313" key="5">
    <source>
        <dbReference type="EMBL" id="KVH94536.1"/>
    </source>
</evidence>
<organism evidence="5 6">
    <name type="scientific">Cynara cardunculus var. scolymus</name>
    <name type="common">Globe artichoke</name>
    <name type="synonym">Cynara scolymus</name>
    <dbReference type="NCBI Taxonomy" id="59895"/>
    <lineage>
        <taxon>Eukaryota</taxon>
        <taxon>Viridiplantae</taxon>
        <taxon>Streptophyta</taxon>
        <taxon>Embryophyta</taxon>
        <taxon>Tracheophyta</taxon>
        <taxon>Spermatophyta</taxon>
        <taxon>Magnoliopsida</taxon>
        <taxon>eudicotyledons</taxon>
        <taxon>Gunneridae</taxon>
        <taxon>Pentapetalae</taxon>
        <taxon>asterids</taxon>
        <taxon>campanulids</taxon>
        <taxon>Asterales</taxon>
        <taxon>Asteraceae</taxon>
        <taxon>Carduoideae</taxon>
        <taxon>Cardueae</taxon>
        <taxon>Carduinae</taxon>
        <taxon>Cynara</taxon>
    </lineage>
</organism>
<name>A0A103XPG7_CYNCS</name>
<keyword evidence="3" id="KW-0274">FAD</keyword>
<dbReference type="PROSITE" id="PS51257">
    <property type="entry name" value="PROKAR_LIPOPROTEIN"/>
    <property type="match status" value="1"/>
</dbReference>